<dbReference type="InterPro" id="IPR011990">
    <property type="entry name" value="TPR-like_helical_dom_sf"/>
</dbReference>
<dbReference type="PANTHER" id="PTHR43867:SF2">
    <property type="entry name" value="CELLULOSE SYNTHASE CATALYTIC SUBUNIT A [UDP-FORMING]"/>
    <property type="match status" value="1"/>
</dbReference>
<dbReference type="GO" id="GO:0016760">
    <property type="term" value="F:cellulose synthase (UDP-forming) activity"/>
    <property type="evidence" value="ECO:0007669"/>
    <property type="project" value="InterPro"/>
</dbReference>
<name>A0A0J1B8E3_RHOIS</name>
<comment type="caution">
    <text evidence="9">The sequence shown here is derived from an EMBL/GenBank/DDBJ whole genome shotgun (WGS) entry which is preliminary data.</text>
</comment>
<dbReference type="STRING" id="595434.RISK_004962"/>
<dbReference type="SUPFAM" id="SSF48452">
    <property type="entry name" value="TPR-like"/>
    <property type="match status" value="2"/>
</dbReference>
<feature type="transmembrane region" description="Helical" evidence="7">
    <location>
        <begin position="366"/>
        <end position="384"/>
    </location>
</feature>
<evidence type="ECO:0000256" key="4">
    <source>
        <dbReference type="ARBA" id="ARBA00022692"/>
    </source>
</evidence>
<feature type="domain" description="Glycosyltransferase 2-like" evidence="8">
    <location>
        <begin position="84"/>
        <end position="250"/>
    </location>
</feature>
<comment type="subcellular location">
    <subcellularLocation>
        <location evidence="1">Endomembrane system</location>
        <topology evidence="1">Multi-pass membrane protein</topology>
    </subcellularLocation>
</comment>
<protein>
    <submittedName>
        <fullName evidence="9">Cellulose synthase catalytic subunit</fullName>
    </submittedName>
</protein>
<evidence type="ECO:0000256" key="1">
    <source>
        <dbReference type="ARBA" id="ARBA00004127"/>
    </source>
</evidence>
<dbReference type="PATRIC" id="fig|595434.4.peg.4709"/>
<evidence type="ECO:0000313" key="10">
    <source>
        <dbReference type="Proteomes" id="UP000036367"/>
    </source>
</evidence>
<dbReference type="RefSeq" id="WP_053061244.1">
    <property type="nucleotide sequence ID" value="NZ_LECT01000042.1"/>
</dbReference>
<gene>
    <name evidence="9" type="ORF">RISK_004962</name>
</gene>
<dbReference type="Proteomes" id="UP000036367">
    <property type="component" value="Unassembled WGS sequence"/>
</dbReference>
<organism evidence="9 10">
    <name type="scientific">Rhodopirellula islandica</name>
    <dbReference type="NCBI Taxonomy" id="595434"/>
    <lineage>
        <taxon>Bacteria</taxon>
        <taxon>Pseudomonadati</taxon>
        <taxon>Planctomycetota</taxon>
        <taxon>Planctomycetia</taxon>
        <taxon>Pirellulales</taxon>
        <taxon>Pirellulaceae</taxon>
        <taxon>Rhodopirellula</taxon>
    </lineage>
</organism>
<keyword evidence="10" id="KW-1185">Reference proteome</keyword>
<dbReference type="GO" id="GO:0005886">
    <property type="term" value="C:plasma membrane"/>
    <property type="evidence" value="ECO:0007669"/>
    <property type="project" value="TreeGrafter"/>
</dbReference>
<evidence type="ECO:0000259" key="8">
    <source>
        <dbReference type="Pfam" id="PF00535"/>
    </source>
</evidence>
<feature type="transmembrane region" description="Helical" evidence="7">
    <location>
        <begin position="43"/>
        <end position="63"/>
    </location>
</feature>
<dbReference type="Gene3D" id="1.25.40.10">
    <property type="entry name" value="Tetratricopeptide repeat domain"/>
    <property type="match status" value="1"/>
</dbReference>
<dbReference type="SUPFAM" id="SSF53448">
    <property type="entry name" value="Nucleotide-diphospho-sugar transferases"/>
    <property type="match status" value="1"/>
</dbReference>
<feature type="transmembrane region" description="Helical" evidence="7">
    <location>
        <begin position="763"/>
        <end position="784"/>
    </location>
</feature>
<dbReference type="GO" id="GO:0030244">
    <property type="term" value="P:cellulose biosynthetic process"/>
    <property type="evidence" value="ECO:0007669"/>
    <property type="project" value="InterPro"/>
</dbReference>
<feature type="transmembrane region" description="Helical" evidence="7">
    <location>
        <begin position="437"/>
        <end position="455"/>
    </location>
</feature>
<reference evidence="9" key="1">
    <citation type="submission" date="2015-05" db="EMBL/GenBank/DDBJ databases">
        <title>Permanent draft genome of Rhodopirellula islandicus K833.</title>
        <authorList>
            <person name="Kizina J."/>
            <person name="Richter M."/>
            <person name="Glockner F.O."/>
            <person name="Harder J."/>
        </authorList>
    </citation>
    <scope>NUCLEOTIDE SEQUENCE [LARGE SCALE GENOMIC DNA]</scope>
    <source>
        <strain evidence="9">K833</strain>
    </source>
</reference>
<dbReference type="Pfam" id="PF14559">
    <property type="entry name" value="TPR_19"/>
    <property type="match status" value="1"/>
</dbReference>
<dbReference type="InterPro" id="IPR001173">
    <property type="entry name" value="Glyco_trans_2-like"/>
</dbReference>
<dbReference type="CDD" id="cd06421">
    <property type="entry name" value="CESA_CelA_like"/>
    <property type="match status" value="1"/>
</dbReference>
<keyword evidence="3" id="KW-0808">Transferase</keyword>
<evidence type="ECO:0000256" key="3">
    <source>
        <dbReference type="ARBA" id="ARBA00022679"/>
    </source>
</evidence>
<dbReference type="Pfam" id="PF00535">
    <property type="entry name" value="Glycos_transf_2"/>
    <property type="match status" value="1"/>
</dbReference>
<dbReference type="InterPro" id="IPR050321">
    <property type="entry name" value="Glycosyltr_2/OpgH_subfam"/>
</dbReference>
<dbReference type="InterPro" id="IPR005150">
    <property type="entry name" value="Cellulose_synth"/>
</dbReference>
<dbReference type="EMBL" id="LECT01000042">
    <property type="protein sequence ID" value="KLU02992.1"/>
    <property type="molecule type" value="Genomic_DNA"/>
</dbReference>
<keyword evidence="5 7" id="KW-1133">Transmembrane helix</keyword>
<feature type="transmembrane region" description="Helical" evidence="7">
    <location>
        <begin position="12"/>
        <end position="31"/>
    </location>
</feature>
<dbReference type="GO" id="GO:0012505">
    <property type="term" value="C:endomembrane system"/>
    <property type="evidence" value="ECO:0007669"/>
    <property type="project" value="UniProtKB-SubCell"/>
</dbReference>
<feature type="transmembrane region" description="Helical" evidence="7">
    <location>
        <begin position="467"/>
        <end position="485"/>
    </location>
</feature>
<dbReference type="AlphaFoldDB" id="A0A0J1B8E3"/>
<keyword evidence="6 7" id="KW-0472">Membrane</keyword>
<dbReference type="OrthoDB" id="154460at2"/>
<proteinExistence type="predicted"/>
<evidence type="ECO:0000256" key="5">
    <source>
        <dbReference type="ARBA" id="ARBA00022989"/>
    </source>
</evidence>
<dbReference type="InterPro" id="IPR029044">
    <property type="entry name" value="Nucleotide-diphossugar_trans"/>
</dbReference>
<evidence type="ECO:0000313" key="9">
    <source>
        <dbReference type="EMBL" id="KLU02992.1"/>
    </source>
</evidence>
<dbReference type="PANTHER" id="PTHR43867">
    <property type="entry name" value="CELLULOSE SYNTHASE CATALYTIC SUBUNIT A [UDP-FORMING]"/>
    <property type="match status" value="1"/>
</dbReference>
<keyword evidence="4 7" id="KW-0812">Transmembrane</keyword>
<evidence type="ECO:0000256" key="6">
    <source>
        <dbReference type="ARBA" id="ARBA00023136"/>
    </source>
</evidence>
<dbReference type="Pfam" id="PF03552">
    <property type="entry name" value="Cellulose_synt"/>
    <property type="match status" value="1"/>
</dbReference>
<evidence type="ECO:0000256" key="2">
    <source>
        <dbReference type="ARBA" id="ARBA00022676"/>
    </source>
</evidence>
<sequence length="1173" mass="131059">MFGSSNRFIRRTSIIAAMLVSVVYLGFRGAFTLNFDSVYATSASLSLYVAELYGCLLMHLYFFQIWEIVEPEPVAPLKNRTVDVYIPTYNEDPSLLRGTISAALALHYEHETYVLDDGNRPAVAELCDELGATYINRDTNLHAKAGNLNHAMGITAGEFVVIFDADHISRQDFITRLLGYFEDDRLGFVQTPHSFYNFDNFHGTLDYGRQTYWEEGEIFYNVIQPGKNYWNGVSFCGSAAMFRRTALEDVGCVATETITEDMHTGLRLHAKGWNSLFVNERLVSGQAATDVTTFNTQRLRWGEGNLGIFAHDNPFTMPGLTFAQRLCYLGSMLSWTTGIQKLQLYLAPMLMLLTGVAPVAELSWTLGIITLIYMLTIWTAVTVTSNGHGNLIGTELTHMASFWTQIQSCYRAVFKRKKTTFVVTSKRGRQTNSIRRFIMPQCLYIVGSALAIAWASTKYSIGLTHDLTGVLVGSFLLLSQCWFAWQVIQRSLRASDETEEIWRHPCALHMTYQIGEEDDRRVGTAVTCDLNEVGVGFHAFEDLPIDQDIDLTISAMGLTATCRARLCQKSQGLQSQSSRDGNATSYRYGCEFVEPSTEALGVIWRLCSDYATTRMYDQFESRKKHRDDSIEVQLATSEMDDERINLPISLSDGSTKYEPTVTEGITAHGCMVLATNCPDIGTETRFVLTTPLGRIAGTTVVTEIHQVKLGCVPLQLAKLDFVGFTGEGRSLLLSLCNASDQNRVSAVVKLQPPERQLPRVRPAILTGTLSIAASLIAIFGTLVWNQDDILLNFNQQATVVPQETRVKLASLLAKTVADPDADEQRIVRLREIFQNLGDRQSIGKLDQLIMDRDVTTFTAKFCRAQTFDGAEMYDRALPIYADLLEHVEEASDDQERNELFISAGRNHANRGDVARAVALFSRVDPLVVKDDPKLRREHAGLLAKVGRIEEAISFLTEDDDSEPSYEDRLHRAHLYASARHFDQVIEHCHALLTIDSEDPAVLKLLANAALGRDDFELAMSTMDRLVQLRPDDSEARRLHALTCLWNHDGERAMRLIEPILVANPNDAELQRSFVEASLLVDQLSPSQSAQLQRVALAISEGPNAGVAGQTMVAAMARHNQTESLIPFLTQMVEERPHEIKLRLQLVDLLESAGDFRSAEKHLNWLLTATTASL</sequence>
<keyword evidence="2" id="KW-0328">Glycosyltransferase</keyword>
<evidence type="ECO:0000256" key="7">
    <source>
        <dbReference type="SAM" id="Phobius"/>
    </source>
</evidence>
<accession>A0A0J1B8E3</accession>
<dbReference type="Gene3D" id="3.90.550.10">
    <property type="entry name" value="Spore Coat Polysaccharide Biosynthesis Protein SpsA, Chain A"/>
    <property type="match status" value="1"/>
</dbReference>